<dbReference type="InterPro" id="IPR050096">
    <property type="entry name" value="Bacterial_rp_bL28"/>
</dbReference>
<evidence type="ECO:0000256" key="2">
    <source>
        <dbReference type="ARBA" id="ARBA00022980"/>
    </source>
</evidence>
<dbReference type="HAMAP" id="MF_00373">
    <property type="entry name" value="Ribosomal_bL28"/>
    <property type="match status" value="1"/>
</dbReference>
<accession>A0A7C3AQZ2</accession>
<organism evidence="6">
    <name type="scientific">Thermorudis sp</name>
    <dbReference type="NCBI Taxonomy" id="1969470"/>
    <lineage>
        <taxon>Bacteria</taxon>
        <taxon>Pseudomonadati</taxon>
        <taxon>Thermomicrobiota</taxon>
        <taxon>Thermomicrobia</taxon>
        <taxon>Thermomicrobia incertae sedis</taxon>
        <taxon>Thermorudis</taxon>
    </lineage>
</organism>
<name>A0A7C3AQZ2_9BACT</name>
<evidence type="ECO:0000313" key="6">
    <source>
        <dbReference type="EMBL" id="HEX70014.1"/>
    </source>
</evidence>
<sequence>MATCELCGKKPGFGHNVSHSNRKTNRKFKPNIQPVTILVDGVRRRMRICTRCLRTLHKQARTA</sequence>
<protein>
    <recommendedName>
        <fullName evidence="4 5">Large ribosomal subunit protein bL28</fullName>
    </recommendedName>
</protein>
<dbReference type="AlphaFoldDB" id="A0A7C3AQZ2"/>
<gene>
    <name evidence="5 6" type="primary">rpmB</name>
    <name evidence="6" type="ORF">ENP13_02050</name>
</gene>
<dbReference type="GO" id="GO:0006412">
    <property type="term" value="P:translation"/>
    <property type="evidence" value="ECO:0007669"/>
    <property type="project" value="UniProtKB-UniRule"/>
</dbReference>
<evidence type="ECO:0000256" key="1">
    <source>
        <dbReference type="ARBA" id="ARBA00008760"/>
    </source>
</evidence>
<dbReference type="NCBIfam" id="TIGR00009">
    <property type="entry name" value="L28"/>
    <property type="match status" value="1"/>
</dbReference>
<dbReference type="PANTHER" id="PTHR39080">
    <property type="entry name" value="50S RIBOSOMAL PROTEIN L28"/>
    <property type="match status" value="1"/>
</dbReference>
<dbReference type="GO" id="GO:1990904">
    <property type="term" value="C:ribonucleoprotein complex"/>
    <property type="evidence" value="ECO:0007669"/>
    <property type="project" value="UniProtKB-KW"/>
</dbReference>
<evidence type="ECO:0000256" key="4">
    <source>
        <dbReference type="ARBA" id="ARBA00035174"/>
    </source>
</evidence>
<evidence type="ECO:0000256" key="3">
    <source>
        <dbReference type="ARBA" id="ARBA00023274"/>
    </source>
</evidence>
<dbReference type="PANTHER" id="PTHR39080:SF1">
    <property type="entry name" value="LARGE RIBOSOMAL SUBUNIT PROTEIN BL28A"/>
    <property type="match status" value="1"/>
</dbReference>
<dbReference type="Gene3D" id="2.30.170.40">
    <property type="entry name" value="Ribosomal protein L28/L24"/>
    <property type="match status" value="1"/>
</dbReference>
<keyword evidence="3 5" id="KW-0687">Ribonucleoprotein</keyword>
<dbReference type="Pfam" id="PF00830">
    <property type="entry name" value="Ribosomal_L28"/>
    <property type="match status" value="1"/>
</dbReference>
<dbReference type="InterPro" id="IPR034704">
    <property type="entry name" value="Ribosomal_bL28/bL31-like_sf"/>
</dbReference>
<proteinExistence type="inferred from homology"/>
<evidence type="ECO:0000256" key="5">
    <source>
        <dbReference type="HAMAP-Rule" id="MF_00373"/>
    </source>
</evidence>
<dbReference type="EMBL" id="DSID01000161">
    <property type="protein sequence ID" value="HEX70014.1"/>
    <property type="molecule type" value="Genomic_DNA"/>
</dbReference>
<keyword evidence="2 5" id="KW-0689">Ribosomal protein</keyword>
<dbReference type="SUPFAM" id="SSF143800">
    <property type="entry name" value="L28p-like"/>
    <property type="match status" value="1"/>
</dbReference>
<dbReference type="GO" id="GO:0003735">
    <property type="term" value="F:structural constituent of ribosome"/>
    <property type="evidence" value="ECO:0007669"/>
    <property type="project" value="InterPro"/>
</dbReference>
<dbReference type="InterPro" id="IPR001383">
    <property type="entry name" value="Ribosomal_bL28_bact-type"/>
</dbReference>
<comment type="caution">
    <text evidence="6">The sequence shown here is derived from an EMBL/GenBank/DDBJ whole genome shotgun (WGS) entry which is preliminary data.</text>
</comment>
<dbReference type="InterPro" id="IPR037147">
    <property type="entry name" value="Ribosomal_bL28_sf"/>
</dbReference>
<reference evidence="6" key="1">
    <citation type="journal article" date="2020" name="mSystems">
        <title>Genome- and Community-Level Interaction Insights into Carbon Utilization and Element Cycling Functions of Hydrothermarchaeota in Hydrothermal Sediment.</title>
        <authorList>
            <person name="Zhou Z."/>
            <person name="Liu Y."/>
            <person name="Xu W."/>
            <person name="Pan J."/>
            <person name="Luo Z.H."/>
            <person name="Li M."/>
        </authorList>
    </citation>
    <scope>NUCLEOTIDE SEQUENCE [LARGE SCALE GENOMIC DNA]</scope>
    <source>
        <strain evidence="6">SpSt-192</strain>
    </source>
</reference>
<comment type="similarity">
    <text evidence="1 5">Belongs to the bacterial ribosomal protein bL28 family.</text>
</comment>
<dbReference type="InterPro" id="IPR026569">
    <property type="entry name" value="Ribosomal_bL28"/>
</dbReference>
<dbReference type="GO" id="GO:0005840">
    <property type="term" value="C:ribosome"/>
    <property type="evidence" value="ECO:0007669"/>
    <property type="project" value="UniProtKB-KW"/>
</dbReference>